<dbReference type="AlphaFoldDB" id="A0A5B7CU19"/>
<accession>A0A5B7CU19</accession>
<sequence length="83" mass="9057">MAKGTYSMPRWDSSFWELVCLQSRKSAGAHVHQPSSESRRELLALHHLLVEPVRVLGTSSLAATSKPVRGATAMQAGPVTRQC</sequence>
<gene>
    <name evidence="1" type="ORF">E2C01_005634</name>
</gene>
<keyword evidence="2" id="KW-1185">Reference proteome</keyword>
<dbReference type="EMBL" id="VSRR010000246">
    <property type="protein sequence ID" value="MPC12919.1"/>
    <property type="molecule type" value="Genomic_DNA"/>
</dbReference>
<evidence type="ECO:0000313" key="2">
    <source>
        <dbReference type="Proteomes" id="UP000324222"/>
    </source>
</evidence>
<organism evidence="1 2">
    <name type="scientific">Portunus trituberculatus</name>
    <name type="common">Swimming crab</name>
    <name type="synonym">Neptunus trituberculatus</name>
    <dbReference type="NCBI Taxonomy" id="210409"/>
    <lineage>
        <taxon>Eukaryota</taxon>
        <taxon>Metazoa</taxon>
        <taxon>Ecdysozoa</taxon>
        <taxon>Arthropoda</taxon>
        <taxon>Crustacea</taxon>
        <taxon>Multicrustacea</taxon>
        <taxon>Malacostraca</taxon>
        <taxon>Eumalacostraca</taxon>
        <taxon>Eucarida</taxon>
        <taxon>Decapoda</taxon>
        <taxon>Pleocyemata</taxon>
        <taxon>Brachyura</taxon>
        <taxon>Eubrachyura</taxon>
        <taxon>Portunoidea</taxon>
        <taxon>Portunidae</taxon>
        <taxon>Portuninae</taxon>
        <taxon>Portunus</taxon>
    </lineage>
</organism>
<name>A0A5B7CU19_PORTR</name>
<proteinExistence type="predicted"/>
<dbReference type="Proteomes" id="UP000324222">
    <property type="component" value="Unassembled WGS sequence"/>
</dbReference>
<comment type="caution">
    <text evidence="1">The sequence shown here is derived from an EMBL/GenBank/DDBJ whole genome shotgun (WGS) entry which is preliminary data.</text>
</comment>
<evidence type="ECO:0000313" key="1">
    <source>
        <dbReference type="EMBL" id="MPC12919.1"/>
    </source>
</evidence>
<protein>
    <submittedName>
        <fullName evidence="1">Uncharacterized protein</fullName>
    </submittedName>
</protein>
<reference evidence="1 2" key="1">
    <citation type="submission" date="2019-05" db="EMBL/GenBank/DDBJ databases">
        <title>Another draft genome of Portunus trituberculatus and its Hox gene families provides insights of decapod evolution.</title>
        <authorList>
            <person name="Jeong J.-H."/>
            <person name="Song I."/>
            <person name="Kim S."/>
            <person name="Choi T."/>
            <person name="Kim D."/>
            <person name="Ryu S."/>
            <person name="Kim W."/>
        </authorList>
    </citation>
    <scope>NUCLEOTIDE SEQUENCE [LARGE SCALE GENOMIC DNA]</scope>
    <source>
        <tissue evidence="1">Muscle</tissue>
    </source>
</reference>